<dbReference type="InterPro" id="IPR017925">
    <property type="entry name" value="DHFR_CS"/>
</dbReference>
<evidence type="ECO:0000313" key="10">
    <source>
        <dbReference type="EMBL" id="OGK47530.1"/>
    </source>
</evidence>
<dbReference type="GO" id="GO:0046655">
    <property type="term" value="P:folic acid metabolic process"/>
    <property type="evidence" value="ECO:0007669"/>
    <property type="project" value="TreeGrafter"/>
</dbReference>
<evidence type="ECO:0000256" key="8">
    <source>
        <dbReference type="RuleBase" id="RU004474"/>
    </source>
</evidence>
<protein>
    <recommendedName>
        <fullName evidence="3 7">Dihydrofolate reductase</fullName>
        <ecNumber evidence="3 7">1.5.1.3</ecNumber>
    </recommendedName>
</protein>
<dbReference type="PANTHER" id="PTHR48069">
    <property type="entry name" value="DIHYDROFOLATE REDUCTASE"/>
    <property type="match status" value="1"/>
</dbReference>
<gene>
    <name evidence="10" type="ORF">A3A93_04815</name>
</gene>
<dbReference type="CDD" id="cd00209">
    <property type="entry name" value="DHFR"/>
    <property type="match status" value="1"/>
</dbReference>
<comment type="function">
    <text evidence="7">Key enzyme in folate metabolism. Catalyzes an essential reaction for de novo glycine and purine synthesis, and for DNA precursor synthesis.</text>
</comment>
<comment type="pathway">
    <text evidence="1 7">Cofactor biosynthesis; tetrahydrofolate biosynthesis; 5,6,7,8-tetrahydrofolate from 7,8-dihydrofolate: step 1/1.</text>
</comment>
<dbReference type="PROSITE" id="PS00075">
    <property type="entry name" value="DHFR_1"/>
    <property type="match status" value="1"/>
</dbReference>
<dbReference type="PANTHER" id="PTHR48069:SF3">
    <property type="entry name" value="DIHYDROFOLATE REDUCTASE"/>
    <property type="match status" value="1"/>
</dbReference>
<organism evidence="10 11">
    <name type="scientific">Candidatus Roizmanbacteria bacterium RIFCSPLOWO2_01_FULL_38_12</name>
    <dbReference type="NCBI Taxonomy" id="1802061"/>
    <lineage>
        <taxon>Bacteria</taxon>
        <taxon>Candidatus Roizmaniibacteriota</taxon>
    </lineage>
</organism>
<sequence length="164" mass="18690">MNQPTVSIIVALAKKNKLIGKNNKLPWHITGDLKHFKKITYDHPIIMGRKTYESIGKPLPNRINIVVSRNKNYSVPPDCFVVPSLQEAIDLAKEKDLIEIFIIGGGQIFRQAMLVADKIYLTLVEGDFEGDVYFPEYESLFKKVLSRSEHESSGYKYTFLTLAK</sequence>
<keyword evidence="6 7" id="KW-0560">Oxidoreductase</keyword>
<dbReference type="GO" id="GO:0004146">
    <property type="term" value="F:dihydrofolate reductase activity"/>
    <property type="evidence" value="ECO:0007669"/>
    <property type="project" value="UniProtKB-EC"/>
</dbReference>
<keyword evidence="4 7" id="KW-0554">One-carbon metabolism</keyword>
<evidence type="ECO:0000256" key="7">
    <source>
        <dbReference type="PIRNR" id="PIRNR000194"/>
    </source>
</evidence>
<dbReference type="Gene3D" id="3.40.430.10">
    <property type="entry name" value="Dihydrofolate Reductase, subunit A"/>
    <property type="match status" value="1"/>
</dbReference>
<dbReference type="PRINTS" id="PR00070">
    <property type="entry name" value="DHFR"/>
</dbReference>
<evidence type="ECO:0000256" key="5">
    <source>
        <dbReference type="ARBA" id="ARBA00022857"/>
    </source>
</evidence>
<dbReference type="InterPro" id="IPR024072">
    <property type="entry name" value="DHFR-like_dom_sf"/>
</dbReference>
<evidence type="ECO:0000259" key="9">
    <source>
        <dbReference type="PROSITE" id="PS51330"/>
    </source>
</evidence>
<dbReference type="Pfam" id="PF00186">
    <property type="entry name" value="DHFR_1"/>
    <property type="match status" value="1"/>
</dbReference>
<comment type="catalytic activity">
    <reaction evidence="7">
        <text>(6S)-5,6,7,8-tetrahydrofolate + NADP(+) = 7,8-dihydrofolate + NADPH + H(+)</text>
        <dbReference type="Rhea" id="RHEA:15009"/>
        <dbReference type="ChEBI" id="CHEBI:15378"/>
        <dbReference type="ChEBI" id="CHEBI:57451"/>
        <dbReference type="ChEBI" id="CHEBI:57453"/>
        <dbReference type="ChEBI" id="CHEBI:57783"/>
        <dbReference type="ChEBI" id="CHEBI:58349"/>
        <dbReference type="EC" id="1.5.1.3"/>
    </reaction>
</comment>
<dbReference type="GO" id="GO:0050661">
    <property type="term" value="F:NADP binding"/>
    <property type="evidence" value="ECO:0007669"/>
    <property type="project" value="InterPro"/>
</dbReference>
<dbReference type="PIRSF" id="PIRSF000194">
    <property type="entry name" value="DHFR"/>
    <property type="match status" value="1"/>
</dbReference>
<comment type="similarity">
    <text evidence="2 7 8">Belongs to the dihydrofolate reductase family.</text>
</comment>
<dbReference type="Proteomes" id="UP000177141">
    <property type="component" value="Unassembled WGS sequence"/>
</dbReference>
<dbReference type="EMBL" id="MGAL01000030">
    <property type="protein sequence ID" value="OGK47530.1"/>
    <property type="molecule type" value="Genomic_DNA"/>
</dbReference>
<evidence type="ECO:0000313" key="11">
    <source>
        <dbReference type="Proteomes" id="UP000177141"/>
    </source>
</evidence>
<feature type="domain" description="DHFR" evidence="9">
    <location>
        <begin position="5"/>
        <end position="164"/>
    </location>
</feature>
<comment type="caution">
    <text evidence="10">The sequence shown here is derived from an EMBL/GenBank/DDBJ whole genome shotgun (WGS) entry which is preliminary data.</text>
</comment>
<dbReference type="STRING" id="1802061.A3A93_04815"/>
<dbReference type="GO" id="GO:0046654">
    <property type="term" value="P:tetrahydrofolate biosynthetic process"/>
    <property type="evidence" value="ECO:0007669"/>
    <property type="project" value="UniProtKB-UniPathway"/>
</dbReference>
<dbReference type="PROSITE" id="PS51330">
    <property type="entry name" value="DHFR_2"/>
    <property type="match status" value="1"/>
</dbReference>
<dbReference type="UniPathway" id="UPA00077">
    <property type="reaction ID" value="UER00158"/>
</dbReference>
<dbReference type="EC" id="1.5.1.3" evidence="3 7"/>
<dbReference type="GO" id="GO:0046452">
    <property type="term" value="P:dihydrofolate metabolic process"/>
    <property type="evidence" value="ECO:0007669"/>
    <property type="project" value="TreeGrafter"/>
</dbReference>
<dbReference type="SUPFAM" id="SSF53597">
    <property type="entry name" value="Dihydrofolate reductase-like"/>
    <property type="match status" value="1"/>
</dbReference>
<evidence type="ECO:0000256" key="4">
    <source>
        <dbReference type="ARBA" id="ARBA00022563"/>
    </source>
</evidence>
<dbReference type="AlphaFoldDB" id="A0A1F7IVX8"/>
<evidence type="ECO:0000256" key="1">
    <source>
        <dbReference type="ARBA" id="ARBA00004903"/>
    </source>
</evidence>
<dbReference type="InterPro" id="IPR001796">
    <property type="entry name" value="DHFR_dom"/>
</dbReference>
<reference evidence="10 11" key="1">
    <citation type="journal article" date="2016" name="Nat. Commun.">
        <title>Thousands of microbial genomes shed light on interconnected biogeochemical processes in an aquifer system.</title>
        <authorList>
            <person name="Anantharaman K."/>
            <person name="Brown C.T."/>
            <person name="Hug L.A."/>
            <person name="Sharon I."/>
            <person name="Castelle C.J."/>
            <person name="Probst A.J."/>
            <person name="Thomas B.C."/>
            <person name="Singh A."/>
            <person name="Wilkins M.J."/>
            <person name="Karaoz U."/>
            <person name="Brodie E.L."/>
            <person name="Williams K.H."/>
            <person name="Hubbard S.S."/>
            <person name="Banfield J.F."/>
        </authorList>
    </citation>
    <scope>NUCLEOTIDE SEQUENCE [LARGE SCALE GENOMIC DNA]</scope>
</reference>
<name>A0A1F7IVX8_9BACT</name>
<keyword evidence="5 7" id="KW-0521">NADP</keyword>
<dbReference type="InterPro" id="IPR012259">
    <property type="entry name" value="DHFR"/>
</dbReference>
<proteinExistence type="inferred from homology"/>
<evidence type="ECO:0000256" key="2">
    <source>
        <dbReference type="ARBA" id="ARBA00009539"/>
    </source>
</evidence>
<dbReference type="GO" id="GO:0006730">
    <property type="term" value="P:one-carbon metabolic process"/>
    <property type="evidence" value="ECO:0007669"/>
    <property type="project" value="UniProtKB-KW"/>
</dbReference>
<evidence type="ECO:0000256" key="3">
    <source>
        <dbReference type="ARBA" id="ARBA00012856"/>
    </source>
</evidence>
<accession>A0A1F7IVX8</accession>
<evidence type="ECO:0000256" key="6">
    <source>
        <dbReference type="ARBA" id="ARBA00023002"/>
    </source>
</evidence>